<dbReference type="EMBL" id="PEOG01000013">
    <property type="protein sequence ID" value="PIM54112.1"/>
    <property type="molecule type" value="Genomic_DNA"/>
</dbReference>
<dbReference type="Proteomes" id="UP000231501">
    <property type="component" value="Unassembled WGS sequence"/>
</dbReference>
<dbReference type="InterPro" id="IPR052163">
    <property type="entry name" value="DGC-Regulatory_Protein"/>
</dbReference>
<evidence type="ECO:0000313" key="3">
    <source>
        <dbReference type="Proteomes" id="UP000231501"/>
    </source>
</evidence>
<reference evidence="2 3" key="1">
    <citation type="submission" date="2017-11" db="EMBL/GenBank/DDBJ databases">
        <title>Draft genome sequence of Mitsuaria sp. HWN-4.</title>
        <authorList>
            <person name="Gundlapally S.R."/>
        </authorList>
    </citation>
    <scope>NUCLEOTIDE SEQUENCE [LARGE SCALE GENOMIC DNA]</scope>
    <source>
        <strain evidence="2 3">HWN-4</strain>
    </source>
</reference>
<evidence type="ECO:0000313" key="2">
    <source>
        <dbReference type="EMBL" id="PIM54112.1"/>
    </source>
</evidence>
<evidence type="ECO:0000259" key="1">
    <source>
        <dbReference type="PROSITE" id="PS50887"/>
    </source>
</evidence>
<dbReference type="InterPro" id="IPR003018">
    <property type="entry name" value="GAF"/>
</dbReference>
<keyword evidence="3" id="KW-1185">Reference proteome</keyword>
<dbReference type="SMART" id="SM00267">
    <property type="entry name" value="GGDEF"/>
    <property type="match status" value="1"/>
</dbReference>
<name>A0A2G9CCP8_9BURK</name>
<dbReference type="NCBIfam" id="TIGR00254">
    <property type="entry name" value="GGDEF"/>
    <property type="match status" value="1"/>
</dbReference>
<proteinExistence type="predicted"/>
<protein>
    <submittedName>
        <fullName evidence="2">Diguanylate cyclase</fullName>
    </submittedName>
</protein>
<dbReference type="AlphaFoldDB" id="A0A2G9CCP8"/>
<feature type="domain" description="GGDEF" evidence="1">
    <location>
        <begin position="203"/>
        <end position="354"/>
    </location>
</feature>
<dbReference type="InterPro" id="IPR029787">
    <property type="entry name" value="Nucleotide_cyclase"/>
</dbReference>
<dbReference type="Gene3D" id="3.30.70.270">
    <property type="match status" value="1"/>
</dbReference>
<dbReference type="OrthoDB" id="5571399at2"/>
<dbReference type="CDD" id="cd01949">
    <property type="entry name" value="GGDEF"/>
    <property type="match status" value="1"/>
</dbReference>
<dbReference type="SUPFAM" id="SSF55781">
    <property type="entry name" value="GAF domain-like"/>
    <property type="match status" value="1"/>
</dbReference>
<dbReference type="SMART" id="SM00065">
    <property type="entry name" value="GAF"/>
    <property type="match status" value="1"/>
</dbReference>
<gene>
    <name evidence="2" type="ORF">CS062_06505</name>
</gene>
<organism evidence="2 3">
    <name type="scientific">Roseateles chitinivorans</name>
    <dbReference type="NCBI Taxonomy" id="2917965"/>
    <lineage>
        <taxon>Bacteria</taxon>
        <taxon>Pseudomonadati</taxon>
        <taxon>Pseudomonadota</taxon>
        <taxon>Betaproteobacteria</taxon>
        <taxon>Burkholderiales</taxon>
        <taxon>Sphaerotilaceae</taxon>
        <taxon>Roseateles</taxon>
    </lineage>
</organism>
<comment type="caution">
    <text evidence="2">The sequence shown here is derived from an EMBL/GenBank/DDBJ whole genome shotgun (WGS) entry which is preliminary data.</text>
</comment>
<dbReference type="PANTHER" id="PTHR46663">
    <property type="entry name" value="DIGUANYLATE CYCLASE DGCT-RELATED"/>
    <property type="match status" value="1"/>
</dbReference>
<dbReference type="PANTHER" id="PTHR46663:SF4">
    <property type="entry name" value="DIGUANYLATE CYCLASE DGCT-RELATED"/>
    <property type="match status" value="1"/>
</dbReference>
<dbReference type="InterPro" id="IPR000160">
    <property type="entry name" value="GGDEF_dom"/>
</dbReference>
<dbReference type="PROSITE" id="PS50887">
    <property type="entry name" value="GGDEF"/>
    <property type="match status" value="1"/>
</dbReference>
<sequence>MDALLARLTSTVPVARNLDQLTRPLLDMLGSITGLESTYLTTIDLRAGQQHVLIARNTGTMTIPEGLTVDWSDTLCKRALDAGRMATSDVSDCWGDSDAARQLGIQTYVSAPVRDDGGELMGTLCAASAQRRPIAPEAESLLRLFSSLVAQFLQRERLVADLRAANEQLATYALTDALTGLPNRRALFDELQRQLQRAARDGTCVLLGCIDLDGFKAVNDQLGHHRGDLFLREMAQRLSLELRGSDMLARVGGDEFVVVGPGVALGGPSSAQAIPLLDRGEPAQAARTLEQRASLASVGRFDLEGHALQYAGASVGVVALDPTGLSVEQALHLADERMYDVKRARRRSVIAPAVIAQAAD</sequence>
<dbReference type="Gene3D" id="3.30.450.40">
    <property type="match status" value="1"/>
</dbReference>
<dbReference type="SUPFAM" id="SSF55073">
    <property type="entry name" value="Nucleotide cyclase"/>
    <property type="match status" value="1"/>
</dbReference>
<dbReference type="Pfam" id="PF00990">
    <property type="entry name" value="GGDEF"/>
    <property type="match status" value="1"/>
</dbReference>
<accession>A0A2G9CCP8</accession>
<dbReference type="InterPro" id="IPR043128">
    <property type="entry name" value="Rev_trsase/Diguanyl_cyclase"/>
</dbReference>
<dbReference type="Pfam" id="PF01590">
    <property type="entry name" value="GAF"/>
    <property type="match status" value="1"/>
</dbReference>
<dbReference type="RefSeq" id="WP_099860629.1">
    <property type="nucleotide sequence ID" value="NZ_PEOG01000013.1"/>
</dbReference>
<dbReference type="InterPro" id="IPR029016">
    <property type="entry name" value="GAF-like_dom_sf"/>
</dbReference>